<dbReference type="Proteomes" id="UP000800200">
    <property type="component" value="Unassembled WGS sequence"/>
</dbReference>
<dbReference type="EMBL" id="ML994634">
    <property type="protein sequence ID" value="KAF2185392.1"/>
    <property type="molecule type" value="Genomic_DNA"/>
</dbReference>
<keyword evidence="2" id="KW-1185">Reference proteome</keyword>
<reference evidence="1" key="1">
    <citation type="journal article" date="2020" name="Stud. Mycol.">
        <title>101 Dothideomycetes genomes: a test case for predicting lifestyles and emergence of pathogens.</title>
        <authorList>
            <person name="Haridas S."/>
            <person name="Albert R."/>
            <person name="Binder M."/>
            <person name="Bloem J."/>
            <person name="Labutti K."/>
            <person name="Salamov A."/>
            <person name="Andreopoulos B."/>
            <person name="Baker S."/>
            <person name="Barry K."/>
            <person name="Bills G."/>
            <person name="Bluhm B."/>
            <person name="Cannon C."/>
            <person name="Castanera R."/>
            <person name="Culley D."/>
            <person name="Daum C."/>
            <person name="Ezra D."/>
            <person name="Gonzalez J."/>
            <person name="Henrissat B."/>
            <person name="Kuo A."/>
            <person name="Liang C."/>
            <person name="Lipzen A."/>
            <person name="Lutzoni F."/>
            <person name="Magnuson J."/>
            <person name="Mondo S."/>
            <person name="Nolan M."/>
            <person name="Ohm R."/>
            <person name="Pangilinan J."/>
            <person name="Park H.-J."/>
            <person name="Ramirez L."/>
            <person name="Alfaro M."/>
            <person name="Sun H."/>
            <person name="Tritt A."/>
            <person name="Yoshinaga Y."/>
            <person name="Zwiers L.-H."/>
            <person name="Turgeon B."/>
            <person name="Goodwin S."/>
            <person name="Spatafora J."/>
            <person name="Crous P."/>
            <person name="Grigoriev I."/>
        </authorList>
    </citation>
    <scope>NUCLEOTIDE SEQUENCE</scope>
    <source>
        <strain evidence="1">CBS 207.26</strain>
    </source>
</reference>
<sequence>MANMLLPLPLHSDSHADASAEISSLGQPMLVEENSRILNSDATTFVSSPVSVFNEEQILTLDFEGLLNFMKLHQQAIESKFKDPGNLLFPLLSPDSFRKIEPKEFNQVYARPGRMGYDDWIKTVVESGISAEFNKNIPRFWDTGIIQWELQQEIPNERSDTYLRVIEDSHHRNYPIPLRCLKEYIKRKFKESLNTQTLLVLARRQILKWIQKESSRYYRRYYLSNNKNYTLFQLPNLVLEDKI</sequence>
<accession>A0A6A6E3R4</accession>
<gene>
    <name evidence="1" type="ORF">K469DRAFT_688165</name>
</gene>
<dbReference type="AlphaFoldDB" id="A0A6A6E3R4"/>
<protein>
    <submittedName>
        <fullName evidence="1">Uncharacterized protein</fullName>
    </submittedName>
</protein>
<evidence type="ECO:0000313" key="1">
    <source>
        <dbReference type="EMBL" id="KAF2185392.1"/>
    </source>
</evidence>
<name>A0A6A6E3R4_9PEZI</name>
<evidence type="ECO:0000313" key="2">
    <source>
        <dbReference type="Proteomes" id="UP000800200"/>
    </source>
</evidence>
<proteinExistence type="predicted"/>
<organism evidence="1 2">
    <name type="scientific">Zopfia rhizophila CBS 207.26</name>
    <dbReference type="NCBI Taxonomy" id="1314779"/>
    <lineage>
        <taxon>Eukaryota</taxon>
        <taxon>Fungi</taxon>
        <taxon>Dikarya</taxon>
        <taxon>Ascomycota</taxon>
        <taxon>Pezizomycotina</taxon>
        <taxon>Dothideomycetes</taxon>
        <taxon>Dothideomycetes incertae sedis</taxon>
        <taxon>Zopfiaceae</taxon>
        <taxon>Zopfia</taxon>
    </lineage>
</organism>